<evidence type="ECO:0000256" key="7">
    <source>
        <dbReference type="ARBA" id="ARBA00022840"/>
    </source>
</evidence>
<protein>
    <recommendedName>
        <fullName evidence="2">histidine kinase</fullName>
        <ecNumber evidence="2">2.7.13.3</ecNumber>
    </recommendedName>
</protein>
<dbReference type="InterPro" id="IPR004358">
    <property type="entry name" value="Sig_transdc_His_kin-like_C"/>
</dbReference>
<proteinExistence type="predicted"/>
<dbReference type="InterPro" id="IPR031621">
    <property type="entry name" value="HisKA_7TM"/>
</dbReference>
<dbReference type="EMBL" id="QRUP01000002">
    <property type="protein sequence ID" value="RGR76190.1"/>
    <property type="molecule type" value="Genomic_DNA"/>
</dbReference>
<keyword evidence="6" id="KW-0418">Kinase</keyword>
<keyword evidence="9" id="KW-1133">Transmembrane helix</keyword>
<evidence type="ECO:0000256" key="2">
    <source>
        <dbReference type="ARBA" id="ARBA00012438"/>
    </source>
</evidence>
<dbReference type="PROSITE" id="PS50109">
    <property type="entry name" value="HIS_KIN"/>
    <property type="match status" value="1"/>
</dbReference>
<feature type="transmembrane region" description="Helical" evidence="9">
    <location>
        <begin position="200"/>
        <end position="219"/>
    </location>
</feature>
<feature type="transmembrane region" description="Helical" evidence="9">
    <location>
        <begin position="103"/>
        <end position="120"/>
    </location>
</feature>
<reference evidence="11 12" key="1">
    <citation type="submission" date="2018-08" db="EMBL/GenBank/DDBJ databases">
        <title>A genome reference for cultivated species of the human gut microbiota.</title>
        <authorList>
            <person name="Zou Y."/>
            <person name="Xue W."/>
            <person name="Luo G."/>
        </authorList>
    </citation>
    <scope>NUCLEOTIDE SEQUENCE [LARGE SCALE GENOMIC DNA]</scope>
    <source>
        <strain evidence="11 12">AF24-29</strain>
    </source>
</reference>
<dbReference type="InterPro" id="IPR003594">
    <property type="entry name" value="HATPase_dom"/>
</dbReference>
<dbReference type="SUPFAM" id="SSF55785">
    <property type="entry name" value="PYP-like sensor domain (PAS domain)"/>
    <property type="match status" value="1"/>
</dbReference>
<feature type="transmembrane region" description="Helical" evidence="9">
    <location>
        <begin position="37"/>
        <end position="58"/>
    </location>
</feature>
<dbReference type="Gene3D" id="3.30.450.20">
    <property type="entry name" value="PAS domain"/>
    <property type="match status" value="1"/>
</dbReference>
<evidence type="ECO:0000259" key="10">
    <source>
        <dbReference type="PROSITE" id="PS50109"/>
    </source>
</evidence>
<dbReference type="InterPro" id="IPR003661">
    <property type="entry name" value="HisK_dim/P_dom"/>
</dbReference>
<evidence type="ECO:0000256" key="8">
    <source>
        <dbReference type="ARBA" id="ARBA00023012"/>
    </source>
</evidence>
<dbReference type="InterPro" id="IPR036097">
    <property type="entry name" value="HisK_dim/P_sf"/>
</dbReference>
<keyword evidence="3" id="KW-0597">Phosphoprotein</keyword>
<name>A0A412G5C2_9FIRM</name>
<dbReference type="Proteomes" id="UP000284178">
    <property type="component" value="Unassembled WGS sequence"/>
</dbReference>
<dbReference type="InterPro" id="IPR035965">
    <property type="entry name" value="PAS-like_dom_sf"/>
</dbReference>
<feature type="domain" description="Histidine kinase" evidence="10">
    <location>
        <begin position="377"/>
        <end position="608"/>
    </location>
</feature>
<dbReference type="Gene3D" id="3.30.565.10">
    <property type="entry name" value="Histidine kinase-like ATPase, C-terminal domain"/>
    <property type="match status" value="1"/>
</dbReference>
<dbReference type="SUPFAM" id="SSF55874">
    <property type="entry name" value="ATPase domain of HSP90 chaperone/DNA topoisomerase II/histidine kinase"/>
    <property type="match status" value="1"/>
</dbReference>
<feature type="transmembrane region" description="Helical" evidence="9">
    <location>
        <begin position="140"/>
        <end position="163"/>
    </location>
</feature>
<dbReference type="SUPFAM" id="SSF47384">
    <property type="entry name" value="Homodimeric domain of signal transducing histidine kinase"/>
    <property type="match status" value="1"/>
</dbReference>
<dbReference type="Pfam" id="PF16927">
    <property type="entry name" value="HisKA_7TM"/>
    <property type="match status" value="1"/>
</dbReference>
<feature type="transmembrane region" description="Helical" evidence="9">
    <location>
        <begin position="70"/>
        <end position="91"/>
    </location>
</feature>
<keyword evidence="9" id="KW-0472">Membrane</keyword>
<evidence type="ECO:0000256" key="9">
    <source>
        <dbReference type="SAM" id="Phobius"/>
    </source>
</evidence>
<keyword evidence="7" id="KW-0067">ATP-binding</keyword>
<dbReference type="RefSeq" id="WP_117893112.1">
    <property type="nucleotide sequence ID" value="NZ_CABJCV010000002.1"/>
</dbReference>
<keyword evidence="4" id="KW-0808">Transferase</keyword>
<dbReference type="EC" id="2.7.13.3" evidence="2"/>
<evidence type="ECO:0000313" key="11">
    <source>
        <dbReference type="EMBL" id="RGR76190.1"/>
    </source>
</evidence>
<feature type="transmembrane region" description="Helical" evidence="9">
    <location>
        <begin position="175"/>
        <end position="194"/>
    </location>
</feature>
<dbReference type="InterPro" id="IPR005467">
    <property type="entry name" value="His_kinase_dom"/>
</dbReference>
<gene>
    <name evidence="11" type="ORF">DWY25_02215</name>
</gene>
<evidence type="ECO:0000256" key="5">
    <source>
        <dbReference type="ARBA" id="ARBA00022741"/>
    </source>
</evidence>
<evidence type="ECO:0000256" key="1">
    <source>
        <dbReference type="ARBA" id="ARBA00000085"/>
    </source>
</evidence>
<comment type="caution">
    <text evidence="11">The sequence shown here is derived from an EMBL/GenBank/DDBJ whole genome shotgun (WGS) entry which is preliminary data.</text>
</comment>
<dbReference type="GO" id="GO:0000155">
    <property type="term" value="F:phosphorelay sensor kinase activity"/>
    <property type="evidence" value="ECO:0007669"/>
    <property type="project" value="InterPro"/>
</dbReference>
<keyword evidence="9" id="KW-0812">Transmembrane</keyword>
<organism evidence="11 12">
    <name type="scientific">Holdemania filiformis</name>
    <dbReference type="NCBI Taxonomy" id="61171"/>
    <lineage>
        <taxon>Bacteria</taxon>
        <taxon>Bacillati</taxon>
        <taxon>Bacillota</taxon>
        <taxon>Erysipelotrichia</taxon>
        <taxon>Erysipelotrichales</taxon>
        <taxon>Erysipelotrichaceae</taxon>
        <taxon>Holdemania</taxon>
    </lineage>
</organism>
<keyword evidence="12" id="KW-1185">Reference proteome</keyword>
<evidence type="ECO:0000256" key="4">
    <source>
        <dbReference type="ARBA" id="ARBA00022679"/>
    </source>
</evidence>
<comment type="catalytic activity">
    <reaction evidence="1">
        <text>ATP + protein L-histidine = ADP + protein N-phospho-L-histidine.</text>
        <dbReference type="EC" id="2.7.13.3"/>
    </reaction>
</comment>
<evidence type="ECO:0000256" key="6">
    <source>
        <dbReference type="ARBA" id="ARBA00022777"/>
    </source>
</evidence>
<evidence type="ECO:0000256" key="3">
    <source>
        <dbReference type="ARBA" id="ARBA00022553"/>
    </source>
</evidence>
<dbReference type="GeneID" id="83014224"/>
<dbReference type="SMART" id="SM00387">
    <property type="entry name" value="HATPase_c"/>
    <property type="match status" value="1"/>
</dbReference>
<dbReference type="InterPro" id="IPR036890">
    <property type="entry name" value="HATPase_C_sf"/>
</dbReference>
<dbReference type="CDD" id="cd00082">
    <property type="entry name" value="HisKA"/>
    <property type="match status" value="1"/>
</dbReference>
<dbReference type="PANTHER" id="PTHR43065">
    <property type="entry name" value="SENSOR HISTIDINE KINASE"/>
    <property type="match status" value="1"/>
</dbReference>
<accession>A0A412G5C2</accession>
<dbReference type="Pfam" id="PF02518">
    <property type="entry name" value="HATPase_c"/>
    <property type="match status" value="1"/>
</dbReference>
<dbReference type="AlphaFoldDB" id="A0A412G5C2"/>
<dbReference type="PANTHER" id="PTHR43065:SF10">
    <property type="entry name" value="PEROXIDE STRESS-ACTIVATED HISTIDINE KINASE MAK3"/>
    <property type="match status" value="1"/>
</dbReference>
<dbReference type="GO" id="GO:0005524">
    <property type="term" value="F:ATP binding"/>
    <property type="evidence" value="ECO:0007669"/>
    <property type="project" value="UniProtKB-KW"/>
</dbReference>
<feature type="transmembrane region" description="Helical" evidence="9">
    <location>
        <begin position="6"/>
        <end position="25"/>
    </location>
</feature>
<dbReference type="Gene3D" id="1.10.287.130">
    <property type="match status" value="1"/>
</dbReference>
<keyword evidence="5" id="KW-0547">Nucleotide-binding</keyword>
<keyword evidence="8" id="KW-0902">Two-component regulatory system</keyword>
<sequence length="625" mass="69845">MITNGALITFYISIIGLVLIVSRNLRTNRSHLINKIYVAFSMILIEWMIALIGMRFTAPGDEIMLYVWDALSNFGTSLAPVLLLLIALVFTHHYDQLPKRVRGLFLVPLLTNVMIWTNPLHHLHYKHFSVIASEVVFGPYMYISGGYSYLCMIAAIVIILHFAFKSNNRLYMQQAVMFSLGTLIPLAVSMLATFKVLDLSIAATPISFVFTVIFHGIAIEKLNFLNITPIATQHILDWISDCYLILSETGLVLNYNQPFAQIIGSRCGIEINKPLINIQRDHDPSAMTAVYNLISSVESARESRSSIAYEQMIVADGRLHYYMVEVTPLIINKAIVGFSVIYKDVTKLKESMQNLQNSQKRMMERERLASLGQMVGGIAHNLKTPIMSIAGALNAMNDLVDECQRSFGDPEVTPADYREIAQEMTDWIHRCKDSCSYMSDIITAVKGQAANMNASDKVTFTPEELLRRTTLLMRHELTVHNCQLVSENNVPPSVMLHGDINNLVQIVNNFIANAIDAQLPQSDHTIHLKIWQEDGQLSLSVSDHGSGISDSVRRHLLKEMITSKGTAGAGLGLYMSKALIQGKFDGELWFNDNPGGGAVFGFTIPLNSEVLQEETPLKSEERSPF</sequence>
<dbReference type="PRINTS" id="PR00344">
    <property type="entry name" value="BCTRLSENSOR"/>
</dbReference>
<evidence type="ECO:0000313" key="12">
    <source>
        <dbReference type="Proteomes" id="UP000284178"/>
    </source>
</evidence>